<proteinExistence type="predicted"/>
<dbReference type="AlphaFoldDB" id="A0A183CFM6"/>
<keyword evidence="1" id="KW-1185">Reference proteome</keyword>
<evidence type="ECO:0000313" key="1">
    <source>
        <dbReference type="Proteomes" id="UP000050741"/>
    </source>
</evidence>
<accession>A0A183CFM6</accession>
<evidence type="ECO:0000313" key="2">
    <source>
        <dbReference type="WBParaSite" id="GPLIN_001168100"/>
    </source>
</evidence>
<reference evidence="1" key="2">
    <citation type="submission" date="2014-05" db="EMBL/GenBank/DDBJ databases">
        <title>The genome and life-stage specific transcriptomes of Globodera pallida elucidate key aspects of plant parasitism by a cyst nematode.</title>
        <authorList>
            <person name="Cotton J.A."/>
            <person name="Lilley C.J."/>
            <person name="Jones L.M."/>
            <person name="Kikuchi T."/>
            <person name="Reid A.J."/>
            <person name="Thorpe P."/>
            <person name="Tsai I.J."/>
            <person name="Beasley H."/>
            <person name="Blok V."/>
            <person name="Cock P.J.A."/>
            <person name="Van den Akker S.E."/>
            <person name="Holroyd N."/>
            <person name="Hunt M."/>
            <person name="Mantelin S."/>
            <person name="Naghra H."/>
            <person name="Pain A."/>
            <person name="Palomares-Rius J.E."/>
            <person name="Zarowiecki M."/>
            <person name="Berriman M."/>
            <person name="Jones J.T."/>
            <person name="Urwin P.E."/>
        </authorList>
    </citation>
    <scope>NUCLEOTIDE SEQUENCE [LARGE SCALE GENOMIC DNA]</scope>
    <source>
        <strain evidence="1">Lindley</strain>
    </source>
</reference>
<reference evidence="2" key="3">
    <citation type="submission" date="2016-06" db="UniProtKB">
        <authorList>
            <consortium name="WormBaseParasite"/>
        </authorList>
    </citation>
    <scope>IDENTIFICATION</scope>
</reference>
<name>A0A183CFM6_GLOPA</name>
<protein>
    <submittedName>
        <fullName evidence="2">F-box domain-containing protein</fullName>
    </submittedName>
</protein>
<organism evidence="1 2">
    <name type="scientific">Globodera pallida</name>
    <name type="common">Potato cyst nematode worm</name>
    <name type="synonym">Heterodera pallida</name>
    <dbReference type="NCBI Taxonomy" id="36090"/>
    <lineage>
        <taxon>Eukaryota</taxon>
        <taxon>Metazoa</taxon>
        <taxon>Ecdysozoa</taxon>
        <taxon>Nematoda</taxon>
        <taxon>Chromadorea</taxon>
        <taxon>Rhabditida</taxon>
        <taxon>Tylenchina</taxon>
        <taxon>Tylenchomorpha</taxon>
        <taxon>Tylenchoidea</taxon>
        <taxon>Heteroderidae</taxon>
        <taxon>Heteroderinae</taxon>
        <taxon>Globodera</taxon>
    </lineage>
</organism>
<reference evidence="1" key="1">
    <citation type="submission" date="2013-12" db="EMBL/GenBank/DDBJ databases">
        <authorList>
            <person name="Aslett M."/>
        </authorList>
    </citation>
    <scope>NUCLEOTIDE SEQUENCE [LARGE SCALE GENOMIC DNA]</scope>
    <source>
        <strain evidence="1">Lindley</strain>
    </source>
</reference>
<sequence length="327" mass="38257">NVSNDVWLNVLEWFGRFELGLKLAPLSIRFNALVEKRFKMLKWSLEELSIRRSKGGNGPELVVGSSSRKVPIATIEPPKSIIRFSSITIRYIDDEVISFLKCIRRLFDDEMTVSFLIYPNERRSWAVVAQEIWPLLARGVARLSLDEFELRYLRRLVALDVLRSCDKLRWIETTDPAFFPQCPPNDFDCASTPCEALSKWLHTPREDGRPKVFANKMLLRRSYAMDGLVEDFQKATVSVSYIILLLIADKKKEFDLENAKTLERLTYKRTSLKVNWKYMYMLTRCPIGRDERQWTQWEEEVTERWPGSEEKSFSVIIKNGDIVSTHF</sequence>
<dbReference type="WBParaSite" id="GPLIN_001168100">
    <property type="protein sequence ID" value="GPLIN_001168100"/>
    <property type="gene ID" value="GPLIN_001168100"/>
</dbReference>
<dbReference type="Proteomes" id="UP000050741">
    <property type="component" value="Unassembled WGS sequence"/>
</dbReference>